<dbReference type="eggNOG" id="ENOG5032ZJ2">
    <property type="taxonomic scope" value="Bacteria"/>
</dbReference>
<keyword evidence="2" id="KW-1185">Reference proteome</keyword>
<proteinExistence type="predicted"/>
<accession>F4XYR1</accession>
<dbReference type="Proteomes" id="UP000003959">
    <property type="component" value="Unassembled WGS sequence"/>
</dbReference>
<gene>
    <name evidence="1" type="ORF">LYNGBM3L_53310</name>
</gene>
<sequence>MGIQPDLRSVPGATVELMAVFPDAIATHSGKLRGGLSYDLVAMKIGQKVKVFRLRDRVGNDIANKLGKVGTITDYKMTDGSGVGATVKFEDNSSTWFFEDELKVVD</sequence>
<organism evidence="1 2">
    <name type="scientific">Moorena producens 3L</name>
    <dbReference type="NCBI Taxonomy" id="489825"/>
    <lineage>
        <taxon>Bacteria</taxon>
        <taxon>Bacillati</taxon>
        <taxon>Cyanobacteriota</taxon>
        <taxon>Cyanophyceae</taxon>
        <taxon>Coleofasciculales</taxon>
        <taxon>Coleofasciculaceae</taxon>
        <taxon>Moorena</taxon>
    </lineage>
</organism>
<dbReference type="HOGENOM" id="CLU_2220172_0_0_3"/>
<dbReference type="InterPro" id="IPR021291">
    <property type="entry name" value="Tsr0524-like"/>
</dbReference>
<evidence type="ECO:0008006" key="3">
    <source>
        <dbReference type="Google" id="ProtNLM"/>
    </source>
</evidence>
<evidence type="ECO:0000313" key="2">
    <source>
        <dbReference type="Proteomes" id="UP000003959"/>
    </source>
</evidence>
<reference evidence="2" key="1">
    <citation type="journal article" date="2011" name="Proc. Natl. Acad. Sci. U.S.A.">
        <title>Genomic insights into the physiology and ecology of the marine filamentous cyanobacterium Lyngbya majuscula.</title>
        <authorList>
            <person name="Jones A.C."/>
            <person name="Monroe E.A."/>
            <person name="Podell S."/>
            <person name="Hess W.R."/>
            <person name="Klages S."/>
            <person name="Esquenazi E."/>
            <person name="Niessen S."/>
            <person name="Hoover H."/>
            <person name="Rothmann M."/>
            <person name="Lasken R.S."/>
            <person name="Yates J.R.III."/>
            <person name="Reinhardt R."/>
            <person name="Kube M."/>
            <person name="Burkart M.D."/>
            <person name="Allen E.E."/>
            <person name="Dorrestein P.C."/>
            <person name="Gerwick W.H."/>
            <person name="Gerwick L."/>
        </authorList>
    </citation>
    <scope>NUCLEOTIDE SEQUENCE [LARGE SCALE GENOMIC DNA]</scope>
    <source>
        <strain evidence="2">3L</strain>
    </source>
</reference>
<dbReference type="EMBL" id="GL890956">
    <property type="protein sequence ID" value="EGJ30202.1"/>
    <property type="molecule type" value="Genomic_DNA"/>
</dbReference>
<evidence type="ECO:0000313" key="1">
    <source>
        <dbReference type="EMBL" id="EGJ30202.1"/>
    </source>
</evidence>
<name>F4XYR1_9CYAN</name>
<dbReference type="RefSeq" id="WP_008188080.1">
    <property type="nucleotide sequence ID" value="NZ_MKZR01000001.1"/>
</dbReference>
<dbReference type="Pfam" id="PF11061">
    <property type="entry name" value="Tsr0524-like"/>
    <property type="match status" value="1"/>
</dbReference>
<dbReference type="AlphaFoldDB" id="F4XYR1"/>
<protein>
    <recommendedName>
        <fullName evidence="3">DUF2862 domain-containing protein</fullName>
    </recommendedName>
</protein>